<dbReference type="GO" id="GO:0005975">
    <property type="term" value="P:carbohydrate metabolic process"/>
    <property type="evidence" value="ECO:0007669"/>
    <property type="project" value="UniProtKB-ARBA"/>
</dbReference>
<dbReference type="EMBL" id="QTTT01000001">
    <property type="protein sequence ID" value="REE97890.1"/>
    <property type="molecule type" value="Genomic_DNA"/>
</dbReference>
<dbReference type="InterPro" id="IPR013783">
    <property type="entry name" value="Ig-like_fold"/>
</dbReference>
<sequence>MSGLSSPTHPDPAQSYATLDHRLDWPAATDSGTVRGYNVYLDTSPEAPDLSGFPQGVGTSEMTKVTTAQTFHTGRLDGPGIWYAHVRGVDSVGNWGEAVTLKLNADPAPTAPKITSSTHPQQGTAYPDGHLVATWAGKDADDKRSWAVALDHDPDTVPGTATPVNEARRVADLAPGTWWLHVRGQDQSGQWSATTHFRVVVTTPVSGLTTPVGGQTVWGHTIVKLPCSGTQPLRVSVVGVGTVGQTATAPDGDCMLNWNTMESDGSGQRRWRDGPAVLTVTDADEESVVAGMRVTIDNSLDTAGRLEADYRAGLITLDEYALQFVYAMMAPDLVDARYTEGAAEGDLKLDLREFLISHWDGLSSATRDQITALLNPEPQPGLRAAGVCCITETDHWTVKYRESDASKVPGLIKALDESRAAYQRLGFKPISSRVTVIIVGWLGSPGWSMPSGFGVERFIYVRSDDVSDYLARHELFHQVQYEYSRDIYTNRWWMEGTAEWAAHQVQLDPLTTGTATDYYSRTLPEYLAHTNGRWDDIGSLSGSTQYGSFILAEYLQQKWGAQAVRSTWEDLERCYFCDPDHAIVKTMERYGSNFGDAMTEFRTWSYFLTRQTGSGWDPGVGFTARESATDGAGAATYWRSWVDNDSDTPGGRPPRAAEHTFTSDFTTHTRTGTGSLAGGGVQYIEFDDQIGSGAELAVRVTPVFPADGSRIRAVLMPVQSFDRPTFCAETTNYLSWQQRAMTLQLNRNCLKATLMVVNASRDDPAVFTWEATATPTGTVLSNNGLELGVGRHGDVDGSVVALRLRSASDHDIGTCGPTAETPDCGLGLWGISDPGGFLTDDGGRREAVTGVGRRVNLALESFTFSQSTATSVVHRTTHETLWPVKDLKITHRFGPSPNRYLYKVDVTVENPREAATGPLTYRRVAGWDMPPNGMGHATIGRVGGGSHDFVMQSGVDCEPSLYVMGELECPKYGYFEDYPGWRPDGTVDIRLGALGPKGRVTFTLYLGAAPNRQAAMDAISAVGAQIYTIGRPLDPTPPLARQEITGIFALDGRNL</sequence>
<comment type="caution">
    <text evidence="1">The sequence shown here is derived from an EMBL/GenBank/DDBJ whole genome shotgun (WGS) entry which is preliminary data.</text>
</comment>
<proteinExistence type="predicted"/>
<dbReference type="OrthoDB" id="5482597at2"/>
<evidence type="ECO:0000313" key="1">
    <source>
        <dbReference type="EMBL" id="REE97890.1"/>
    </source>
</evidence>
<reference evidence="1 2" key="1">
    <citation type="submission" date="2018-08" db="EMBL/GenBank/DDBJ databases">
        <title>Sequencing the genomes of 1000 actinobacteria strains.</title>
        <authorList>
            <person name="Klenk H.-P."/>
        </authorList>
    </citation>
    <scope>NUCLEOTIDE SEQUENCE [LARGE SCALE GENOMIC DNA]</scope>
    <source>
        <strain evidence="1 2">DSM 43927</strain>
    </source>
</reference>
<dbReference type="AlphaFoldDB" id="A0A3D9STS3"/>
<gene>
    <name evidence="1" type="ORF">DFJ69_3366</name>
</gene>
<protein>
    <submittedName>
        <fullName evidence="1">Uncharacterized protein</fullName>
    </submittedName>
</protein>
<evidence type="ECO:0000313" key="2">
    <source>
        <dbReference type="Proteomes" id="UP000256661"/>
    </source>
</evidence>
<name>A0A3D9STS3_9ACTN</name>
<dbReference type="Gene3D" id="2.60.40.10">
    <property type="entry name" value="Immunoglobulins"/>
    <property type="match status" value="1"/>
</dbReference>
<dbReference type="Proteomes" id="UP000256661">
    <property type="component" value="Unassembled WGS sequence"/>
</dbReference>
<dbReference type="RefSeq" id="WP_147312338.1">
    <property type="nucleotide sequence ID" value="NZ_QTTT01000001.1"/>
</dbReference>
<organism evidence="1 2">
    <name type="scientific">Thermomonospora umbrina</name>
    <dbReference type="NCBI Taxonomy" id="111806"/>
    <lineage>
        <taxon>Bacteria</taxon>
        <taxon>Bacillati</taxon>
        <taxon>Actinomycetota</taxon>
        <taxon>Actinomycetes</taxon>
        <taxon>Streptosporangiales</taxon>
        <taxon>Thermomonosporaceae</taxon>
        <taxon>Thermomonospora</taxon>
    </lineage>
</organism>
<accession>A0A3D9STS3</accession>
<keyword evidence="2" id="KW-1185">Reference proteome</keyword>